<dbReference type="AlphaFoldDB" id="A0A5N5THQ4"/>
<dbReference type="PROSITE" id="PS00027">
    <property type="entry name" value="HOMEOBOX_1"/>
    <property type="match status" value="1"/>
</dbReference>
<comment type="subcellular location">
    <subcellularLocation>
        <location evidence="1 5 6">Nucleus</location>
    </subcellularLocation>
</comment>
<dbReference type="InterPro" id="IPR001356">
    <property type="entry name" value="HD"/>
</dbReference>
<feature type="DNA-binding region" description="Homeobox" evidence="5">
    <location>
        <begin position="23"/>
        <end position="82"/>
    </location>
</feature>
<evidence type="ECO:0000256" key="2">
    <source>
        <dbReference type="ARBA" id="ARBA00023125"/>
    </source>
</evidence>
<dbReference type="InterPro" id="IPR009057">
    <property type="entry name" value="Homeodomain-like_sf"/>
</dbReference>
<proteinExistence type="predicted"/>
<evidence type="ECO:0000256" key="3">
    <source>
        <dbReference type="ARBA" id="ARBA00023155"/>
    </source>
</evidence>
<sequence>MNFLHQFSDNVKVMREEDRNKKPRRRRTAFTHAQLAFLERKFRLQKYLSVADRSDVAEALNLSETQVKTWYQNRRTKWKRQNQLRLEQLRQGVTVTGGAGGGSIEKDLVVGSEGLREGRMTPTTENSLNSAFMLPTIFPSFG</sequence>
<dbReference type="InterPro" id="IPR017970">
    <property type="entry name" value="Homeobox_CS"/>
</dbReference>
<organism evidence="8 9">
    <name type="scientific">Armadillidium nasatum</name>
    <dbReference type="NCBI Taxonomy" id="96803"/>
    <lineage>
        <taxon>Eukaryota</taxon>
        <taxon>Metazoa</taxon>
        <taxon>Ecdysozoa</taxon>
        <taxon>Arthropoda</taxon>
        <taxon>Crustacea</taxon>
        <taxon>Multicrustacea</taxon>
        <taxon>Malacostraca</taxon>
        <taxon>Eumalacostraca</taxon>
        <taxon>Peracarida</taxon>
        <taxon>Isopoda</taxon>
        <taxon>Oniscidea</taxon>
        <taxon>Crinocheta</taxon>
        <taxon>Armadillidiidae</taxon>
        <taxon>Armadillidium</taxon>
    </lineage>
</organism>
<keyword evidence="2 5" id="KW-0238">DNA-binding</keyword>
<gene>
    <name evidence="8" type="primary">Barhl2</name>
    <name evidence="8" type="ORF">Anas_12264</name>
</gene>
<dbReference type="PROSITE" id="PS50071">
    <property type="entry name" value="HOMEOBOX_2"/>
    <property type="match status" value="1"/>
</dbReference>
<evidence type="ECO:0000256" key="1">
    <source>
        <dbReference type="ARBA" id="ARBA00004123"/>
    </source>
</evidence>
<feature type="domain" description="Homeobox" evidence="7">
    <location>
        <begin position="21"/>
        <end position="81"/>
    </location>
</feature>
<dbReference type="GO" id="GO:0005634">
    <property type="term" value="C:nucleus"/>
    <property type="evidence" value="ECO:0007669"/>
    <property type="project" value="UniProtKB-SubCell"/>
</dbReference>
<evidence type="ECO:0000256" key="6">
    <source>
        <dbReference type="RuleBase" id="RU000682"/>
    </source>
</evidence>
<accession>A0A5N5THQ4</accession>
<dbReference type="Proteomes" id="UP000326759">
    <property type="component" value="Unassembled WGS sequence"/>
</dbReference>
<name>A0A5N5THQ4_9CRUS</name>
<dbReference type="PANTHER" id="PTHR24333:SF5">
    <property type="entry name" value="VENT HOMEOBOX"/>
    <property type="match status" value="1"/>
</dbReference>
<keyword evidence="4 5" id="KW-0539">Nucleus</keyword>
<keyword evidence="3 5" id="KW-0371">Homeobox</keyword>
<comment type="caution">
    <text evidence="8">The sequence shown here is derived from an EMBL/GenBank/DDBJ whole genome shotgun (WGS) entry which is preliminary data.</text>
</comment>
<dbReference type="EMBL" id="SEYY01003166">
    <property type="protein sequence ID" value="KAB7504450.1"/>
    <property type="molecule type" value="Genomic_DNA"/>
</dbReference>
<dbReference type="Pfam" id="PF00046">
    <property type="entry name" value="Homeodomain"/>
    <property type="match status" value="1"/>
</dbReference>
<evidence type="ECO:0000313" key="8">
    <source>
        <dbReference type="EMBL" id="KAB7504450.1"/>
    </source>
</evidence>
<dbReference type="GO" id="GO:0003677">
    <property type="term" value="F:DNA binding"/>
    <property type="evidence" value="ECO:0007669"/>
    <property type="project" value="UniProtKB-UniRule"/>
</dbReference>
<dbReference type="PRINTS" id="PR00024">
    <property type="entry name" value="HOMEOBOX"/>
</dbReference>
<keyword evidence="9" id="KW-1185">Reference proteome</keyword>
<evidence type="ECO:0000256" key="5">
    <source>
        <dbReference type="PROSITE-ProRule" id="PRU00108"/>
    </source>
</evidence>
<reference evidence="8 9" key="1">
    <citation type="journal article" date="2019" name="PLoS Biol.">
        <title>Sex chromosomes control vertical transmission of feminizing Wolbachia symbionts in an isopod.</title>
        <authorList>
            <person name="Becking T."/>
            <person name="Chebbi M.A."/>
            <person name="Giraud I."/>
            <person name="Moumen B."/>
            <person name="Laverre T."/>
            <person name="Caubet Y."/>
            <person name="Peccoud J."/>
            <person name="Gilbert C."/>
            <person name="Cordaux R."/>
        </authorList>
    </citation>
    <scope>NUCLEOTIDE SEQUENCE [LARGE SCALE GENOMIC DNA]</scope>
    <source>
        <strain evidence="8">ANa2</strain>
        <tissue evidence="8">Whole body excluding digestive tract and cuticle</tissue>
    </source>
</reference>
<dbReference type="InterPro" id="IPR020479">
    <property type="entry name" value="HD_metazoa"/>
</dbReference>
<dbReference type="SUPFAM" id="SSF46689">
    <property type="entry name" value="Homeodomain-like"/>
    <property type="match status" value="1"/>
</dbReference>
<dbReference type="PANTHER" id="PTHR24333">
    <property type="entry name" value="HOMEO BOX HB9 LIKE A-RELATED"/>
    <property type="match status" value="1"/>
</dbReference>
<protein>
    <submittedName>
        <fullName evidence="8">BarH-like 2 homeobox protein</fullName>
    </submittedName>
</protein>
<dbReference type="Gene3D" id="1.10.10.60">
    <property type="entry name" value="Homeodomain-like"/>
    <property type="match status" value="1"/>
</dbReference>
<evidence type="ECO:0000313" key="9">
    <source>
        <dbReference type="Proteomes" id="UP000326759"/>
    </source>
</evidence>
<dbReference type="OrthoDB" id="6159439at2759"/>
<evidence type="ECO:0000259" key="7">
    <source>
        <dbReference type="PROSITE" id="PS50071"/>
    </source>
</evidence>
<dbReference type="GO" id="GO:0000981">
    <property type="term" value="F:DNA-binding transcription factor activity, RNA polymerase II-specific"/>
    <property type="evidence" value="ECO:0007669"/>
    <property type="project" value="InterPro"/>
</dbReference>
<dbReference type="CDD" id="cd00086">
    <property type="entry name" value="homeodomain"/>
    <property type="match status" value="1"/>
</dbReference>
<dbReference type="InterPro" id="IPR050848">
    <property type="entry name" value="Homeobox_TF"/>
</dbReference>
<dbReference type="SMART" id="SM00389">
    <property type="entry name" value="HOX"/>
    <property type="match status" value="1"/>
</dbReference>
<evidence type="ECO:0000256" key="4">
    <source>
        <dbReference type="ARBA" id="ARBA00023242"/>
    </source>
</evidence>